<organism evidence="1 2">
    <name type="scientific">Acaulospora morrowiae</name>
    <dbReference type="NCBI Taxonomy" id="94023"/>
    <lineage>
        <taxon>Eukaryota</taxon>
        <taxon>Fungi</taxon>
        <taxon>Fungi incertae sedis</taxon>
        <taxon>Mucoromycota</taxon>
        <taxon>Glomeromycotina</taxon>
        <taxon>Glomeromycetes</taxon>
        <taxon>Diversisporales</taxon>
        <taxon>Acaulosporaceae</taxon>
        <taxon>Acaulospora</taxon>
    </lineage>
</organism>
<protein>
    <submittedName>
        <fullName evidence="1">8345_t:CDS:1</fullName>
    </submittedName>
</protein>
<reference evidence="1" key="1">
    <citation type="submission" date="2021-06" db="EMBL/GenBank/DDBJ databases">
        <authorList>
            <person name="Kallberg Y."/>
            <person name="Tangrot J."/>
            <person name="Rosling A."/>
        </authorList>
    </citation>
    <scope>NUCLEOTIDE SEQUENCE</scope>
    <source>
        <strain evidence="1">CL551</strain>
    </source>
</reference>
<keyword evidence="2" id="KW-1185">Reference proteome</keyword>
<name>A0A9N9N4V7_9GLOM</name>
<dbReference type="Proteomes" id="UP000789342">
    <property type="component" value="Unassembled WGS sequence"/>
</dbReference>
<dbReference type="EMBL" id="CAJVPV010016997">
    <property type="protein sequence ID" value="CAG8700801.1"/>
    <property type="molecule type" value="Genomic_DNA"/>
</dbReference>
<evidence type="ECO:0000313" key="1">
    <source>
        <dbReference type="EMBL" id="CAG8700801.1"/>
    </source>
</evidence>
<accession>A0A9N9N4V7</accession>
<sequence>CGSFRSELTTSSWDSGDSDILIPSEIDIFFQSSLPITSADSRSEHSRHRVDGSFIMSAFSNASIPSDFRPTFRLFAASSSAQVDVHMVYYYDLHYV</sequence>
<dbReference type="AlphaFoldDB" id="A0A9N9N4V7"/>
<gene>
    <name evidence="1" type="ORF">AMORRO_LOCUS12118</name>
</gene>
<proteinExistence type="predicted"/>
<comment type="caution">
    <text evidence="1">The sequence shown here is derived from an EMBL/GenBank/DDBJ whole genome shotgun (WGS) entry which is preliminary data.</text>
</comment>
<feature type="non-terminal residue" evidence="1">
    <location>
        <position position="96"/>
    </location>
</feature>
<evidence type="ECO:0000313" key="2">
    <source>
        <dbReference type="Proteomes" id="UP000789342"/>
    </source>
</evidence>